<evidence type="ECO:0000259" key="6">
    <source>
        <dbReference type="PROSITE" id="PS50949"/>
    </source>
</evidence>
<dbReference type="PRINTS" id="PR00035">
    <property type="entry name" value="HTHGNTR"/>
</dbReference>
<dbReference type="RefSeq" id="WP_141961211.1">
    <property type="nucleotide sequence ID" value="NZ_VFOZ01000001.1"/>
</dbReference>
<proteinExistence type="inferred from homology"/>
<accession>A0A543CWC6</accession>
<dbReference type="OrthoDB" id="199743at2"/>
<dbReference type="PANTHER" id="PTHR46577:SF1">
    <property type="entry name" value="HTH-TYPE TRANSCRIPTIONAL REGULATORY PROTEIN GABR"/>
    <property type="match status" value="1"/>
</dbReference>
<dbReference type="SMART" id="SM00345">
    <property type="entry name" value="HTH_GNTR"/>
    <property type="match status" value="1"/>
</dbReference>
<dbReference type="InterPro" id="IPR015424">
    <property type="entry name" value="PyrdxlP-dep_Trfase"/>
</dbReference>
<dbReference type="SUPFAM" id="SSF46785">
    <property type="entry name" value="Winged helix' DNA-binding domain"/>
    <property type="match status" value="1"/>
</dbReference>
<feature type="domain" description="HTH gntR-type" evidence="6">
    <location>
        <begin position="22"/>
        <end position="90"/>
    </location>
</feature>
<keyword evidence="3" id="KW-0805">Transcription regulation</keyword>
<dbReference type="PANTHER" id="PTHR46577">
    <property type="entry name" value="HTH-TYPE TRANSCRIPTIONAL REGULATORY PROTEIN GABR"/>
    <property type="match status" value="1"/>
</dbReference>
<dbReference type="GO" id="GO:0003700">
    <property type="term" value="F:DNA-binding transcription factor activity"/>
    <property type="evidence" value="ECO:0007669"/>
    <property type="project" value="InterPro"/>
</dbReference>
<dbReference type="Proteomes" id="UP000316096">
    <property type="component" value="Unassembled WGS sequence"/>
</dbReference>
<dbReference type="Pfam" id="PF00392">
    <property type="entry name" value="GntR"/>
    <property type="match status" value="1"/>
</dbReference>
<dbReference type="Pfam" id="PF00155">
    <property type="entry name" value="Aminotran_1_2"/>
    <property type="match status" value="1"/>
</dbReference>
<dbReference type="CDD" id="cd07377">
    <property type="entry name" value="WHTH_GntR"/>
    <property type="match status" value="1"/>
</dbReference>
<reference evidence="7 8" key="1">
    <citation type="submission" date="2019-06" db="EMBL/GenBank/DDBJ databases">
        <title>Sequencing the genomes of 1000 actinobacteria strains.</title>
        <authorList>
            <person name="Klenk H.-P."/>
        </authorList>
    </citation>
    <scope>NUCLEOTIDE SEQUENCE [LARGE SCALE GENOMIC DNA]</scope>
    <source>
        <strain evidence="7 8">DSM 102200</strain>
    </source>
</reference>
<dbReference type="Gene3D" id="3.40.640.10">
    <property type="entry name" value="Type I PLP-dependent aspartate aminotransferase-like (Major domain)"/>
    <property type="match status" value="1"/>
</dbReference>
<dbReference type="SUPFAM" id="SSF53383">
    <property type="entry name" value="PLP-dependent transferases"/>
    <property type="match status" value="1"/>
</dbReference>
<evidence type="ECO:0000256" key="2">
    <source>
        <dbReference type="ARBA" id="ARBA00022898"/>
    </source>
</evidence>
<protein>
    <submittedName>
        <fullName evidence="7">DNA-binding transcriptional MocR family regulator</fullName>
    </submittedName>
</protein>
<dbReference type="InterPro" id="IPR051446">
    <property type="entry name" value="HTH_trans_reg/aminotransferase"/>
</dbReference>
<comment type="caution">
    <text evidence="7">The sequence shown here is derived from an EMBL/GenBank/DDBJ whole genome shotgun (WGS) entry which is preliminary data.</text>
</comment>
<comment type="similarity">
    <text evidence="1">In the C-terminal section; belongs to the class-I pyridoxal-phosphate-dependent aminotransferase family.</text>
</comment>
<evidence type="ECO:0000313" key="7">
    <source>
        <dbReference type="EMBL" id="TQM01371.1"/>
    </source>
</evidence>
<organism evidence="7 8">
    <name type="scientific">Actinoallomurus bryophytorum</name>
    <dbReference type="NCBI Taxonomy" id="1490222"/>
    <lineage>
        <taxon>Bacteria</taxon>
        <taxon>Bacillati</taxon>
        <taxon>Actinomycetota</taxon>
        <taxon>Actinomycetes</taxon>
        <taxon>Streptosporangiales</taxon>
        <taxon>Thermomonosporaceae</taxon>
        <taxon>Actinoallomurus</taxon>
    </lineage>
</organism>
<sequence length="472" mass="49869">MSTRTINATTLARLLGGAPAVRPYYAAIGGGLRGLVLDGRLPLRTRLPAERDLAAVLGVSRTTVTAAYDALRSEGFVESRQGAGSWTALPAGTPAQARHELAGDRTLIDLACVAPAAPAGFEECVAAAVAELPRHTGGPGYEPLGLAGLRQAIAERYTVRGVPTLPEQILVTTGAQHALCLVVQAFVHPGDAVLVESPTYPHALDALRRAGARLVPAGVNAGWDLELIAGGMRQAAARLAYVIPDFQNPTGRLMADEDRAALVAAARDAGAYVVSDETFAELAVDDVPRSRPLAAHDTDGRVISIGSAAKVLWGGLRIGWIRAGQALVRRLAEARETVDLASPVLEQLIVTELLDRIETITADRRTMLRERRGALVAALRHECPDWEFEVPPGGLSLWVRLPGGSSTALAAAAGRHGLHLVPGTAFGVDGVLDDHMRVPYVLPPDRLREAVTRLAAARHDAHAAHPVPRAYV</sequence>
<dbReference type="InterPro" id="IPR036388">
    <property type="entry name" value="WH-like_DNA-bd_sf"/>
</dbReference>
<evidence type="ECO:0000313" key="8">
    <source>
        <dbReference type="Proteomes" id="UP000316096"/>
    </source>
</evidence>
<keyword evidence="2" id="KW-0663">Pyridoxal phosphate</keyword>
<keyword evidence="4 7" id="KW-0238">DNA-binding</keyword>
<dbReference type="GO" id="GO:0003677">
    <property type="term" value="F:DNA binding"/>
    <property type="evidence" value="ECO:0007669"/>
    <property type="project" value="UniProtKB-KW"/>
</dbReference>
<dbReference type="AlphaFoldDB" id="A0A543CWC6"/>
<dbReference type="EMBL" id="VFOZ01000001">
    <property type="protein sequence ID" value="TQM01371.1"/>
    <property type="molecule type" value="Genomic_DNA"/>
</dbReference>
<dbReference type="GO" id="GO:0030170">
    <property type="term" value="F:pyridoxal phosphate binding"/>
    <property type="evidence" value="ECO:0007669"/>
    <property type="project" value="InterPro"/>
</dbReference>
<dbReference type="CDD" id="cd00609">
    <property type="entry name" value="AAT_like"/>
    <property type="match status" value="1"/>
</dbReference>
<keyword evidence="8" id="KW-1185">Reference proteome</keyword>
<evidence type="ECO:0000256" key="3">
    <source>
        <dbReference type="ARBA" id="ARBA00023015"/>
    </source>
</evidence>
<gene>
    <name evidence="7" type="ORF">FB559_7129</name>
</gene>
<evidence type="ECO:0000256" key="4">
    <source>
        <dbReference type="ARBA" id="ARBA00023125"/>
    </source>
</evidence>
<dbReference type="InterPro" id="IPR015421">
    <property type="entry name" value="PyrdxlP-dep_Trfase_major"/>
</dbReference>
<keyword evidence="5" id="KW-0804">Transcription</keyword>
<dbReference type="Gene3D" id="3.90.1150.10">
    <property type="entry name" value="Aspartate Aminotransferase, domain 1"/>
    <property type="match status" value="1"/>
</dbReference>
<dbReference type="PROSITE" id="PS50949">
    <property type="entry name" value="HTH_GNTR"/>
    <property type="match status" value="1"/>
</dbReference>
<dbReference type="Gene3D" id="1.10.10.10">
    <property type="entry name" value="Winged helix-like DNA-binding domain superfamily/Winged helix DNA-binding domain"/>
    <property type="match status" value="1"/>
</dbReference>
<dbReference type="InterPro" id="IPR036390">
    <property type="entry name" value="WH_DNA-bd_sf"/>
</dbReference>
<dbReference type="InterPro" id="IPR004839">
    <property type="entry name" value="Aminotransferase_I/II_large"/>
</dbReference>
<dbReference type="InterPro" id="IPR000524">
    <property type="entry name" value="Tscrpt_reg_HTH_GntR"/>
</dbReference>
<evidence type="ECO:0000256" key="5">
    <source>
        <dbReference type="ARBA" id="ARBA00023163"/>
    </source>
</evidence>
<evidence type="ECO:0000256" key="1">
    <source>
        <dbReference type="ARBA" id="ARBA00005384"/>
    </source>
</evidence>
<name>A0A543CWC6_9ACTN</name>
<dbReference type="InterPro" id="IPR015422">
    <property type="entry name" value="PyrdxlP-dep_Trfase_small"/>
</dbReference>